<keyword evidence="7" id="KW-0805">Transcription regulation</keyword>
<reference evidence="14" key="2">
    <citation type="submission" date="2025-09" db="UniProtKB">
        <authorList>
            <consortium name="Ensembl"/>
        </authorList>
    </citation>
    <scope>IDENTIFICATION</scope>
</reference>
<accession>A0A8C5Q021</accession>
<dbReference type="GO" id="GO:0000981">
    <property type="term" value="F:DNA-binding transcription factor activity, RNA polymerase II-specific"/>
    <property type="evidence" value="ECO:0007669"/>
    <property type="project" value="TreeGrafter"/>
</dbReference>
<keyword evidence="8" id="KW-0238">DNA-binding</keyword>
<dbReference type="GeneTree" id="ENSGT00950000182774"/>
<feature type="compositionally biased region" description="Polar residues" evidence="12">
    <location>
        <begin position="211"/>
        <end position="220"/>
    </location>
</feature>
<comment type="similarity">
    <text evidence="2">Belongs to the krueppel C2H2-type zinc-finger protein family.</text>
</comment>
<dbReference type="Ensembl" id="ENSLLET00000031751.1">
    <property type="protein sequence ID" value="ENSLLEP00000030578.1"/>
    <property type="gene ID" value="ENSLLEG00000019369.1"/>
</dbReference>
<evidence type="ECO:0000313" key="14">
    <source>
        <dbReference type="Ensembl" id="ENSLLEP00000030578.1"/>
    </source>
</evidence>
<dbReference type="GO" id="GO:0008270">
    <property type="term" value="F:zinc ion binding"/>
    <property type="evidence" value="ECO:0007669"/>
    <property type="project" value="UniProtKB-KW"/>
</dbReference>
<feature type="domain" description="C2H2-type" evidence="13">
    <location>
        <begin position="521"/>
        <end position="546"/>
    </location>
</feature>
<evidence type="ECO:0000256" key="8">
    <source>
        <dbReference type="ARBA" id="ARBA00023125"/>
    </source>
</evidence>
<dbReference type="SMART" id="SM00355">
    <property type="entry name" value="ZnF_C2H2"/>
    <property type="match status" value="4"/>
</dbReference>
<dbReference type="OrthoDB" id="427030at2759"/>
<keyword evidence="10" id="KW-0539">Nucleus</keyword>
<evidence type="ECO:0000256" key="3">
    <source>
        <dbReference type="ARBA" id="ARBA00022723"/>
    </source>
</evidence>
<feature type="compositionally biased region" description="Basic and acidic residues" evidence="12">
    <location>
        <begin position="257"/>
        <end position="269"/>
    </location>
</feature>
<dbReference type="Proteomes" id="UP000694569">
    <property type="component" value="Unplaced"/>
</dbReference>
<dbReference type="InterPro" id="IPR013087">
    <property type="entry name" value="Znf_C2H2_type"/>
</dbReference>
<dbReference type="SUPFAM" id="SSF57667">
    <property type="entry name" value="beta-beta-alpha zinc fingers"/>
    <property type="match status" value="2"/>
</dbReference>
<feature type="region of interest" description="Disordered" evidence="12">
    <location>
        <begin position="136"/>
        <end position="196"/>
    </location>
</feature>
<evidence type="ECO:0000256" key="12">
    <source>
        <dbReference type="SAM" id="MobiDB-lite"/>
    </source>
</evidence>
<keyword evidence="9" id="KW-0804">Transcription</keyword>
<dbReference type="PROSITE" id="PS00028">
    <property type="entry name" value="ZINC_FINGER_C2H2_1"/>
    <property type="match status" value="4"/>
</dbReference>
<reference evidence="14" key="1">
    <citation type="submission" date="2025-08" db="UniProtKB">
        <authorList>
            <consortium name="Ensembl"/>
        </authorList>
    </citation>
    <scope>IDENTIFICATION</scope>
</reference>
<evidence type="ECO:0000256" key="10">
    <source>
        <dbReference type="ARBA" id="ARBA00023242"/>
    </source>
</evidence>
<protein>
    <recommendedName>
        <fullName evidence="13">C2H2-type domain-containing protein</fullName>
    </recommendedName>
</protein>
<evidence type="ECO:0000259" key="13">
    <source>
        <dbReference type="PROSITE" id="PS50157"/>
    </source>
</evidence>
<feature type="compositionally biased region" description="Polar residues" evidence="12">
    <location>
        <begin position="147"/>
        <end position="164"/>
    </location>
</feature>
<feature type="domain" description="C2H2-type" evidence="13">
    <location>
        <begin position="465"/>
        <end position="492"/>
    </location>
</feature>
<evidence type="ECO:0000256" key="1">
    <source>
        <dbReference type="ARBA" id="ARBA00004123"/>
    </source>
</evidence>
<comment type="subcellular location">
    <subcellularLocation>
        <location evidence="1">Nucleus</location>
    </subcellularLocation>
</comment>
<evidence type="ECO:0000256" key="7">
    <source>
        <dbReference type="ARBA" id="ARBA00023015"/>
    </source>
</evidence>
<evidence type="ECO:0000256" key="9">
    <source>
        <dbReference type="ARBA" id="ARBA00023163"/>
    </source>
</evidence>
<keyword evidence="3" id="KW-0479">Metal-binding</keyword>
<feature type="compositionally biased region" description="Basic and acidic residues" evidence="12">
    <location>
        <begin position="136"/>
        <end position="146"/>
    </location>
</feature>
<dbReference type="PANTHER" id="PTHR23226:SF416">
    <property type="entry name" value="FI01424P"/>
    <property type="match status" value="1"/>
</dbReference>
<keyword evidence="15" id="KW-1185">Reference proteome</keyword>
<dbReference type="GO" id="GO:0005634">
    <property type="term" value="C:nucleus"/>
    <property type="evidence" value="ECO:0007669"/>
    <property type="project" value="UniProtKB-SubCell"/>
</dbReference>
<evidence type="ECO:0000256" key="5">
    <source>
        <dbReference type="ARBA" id="ARBA00022771"/>
    </source>
</evidence>
<keyword evidence="5 11" id="KW-0863">Zinc-finger</keyword>
<dbReference type="FunFam" id="3.30.160.60:FF:000848">
    <property type="entry name" value="Zinc finger protein 35"/>
    <property type="match status" value="1"/>
</dbReference>
<feature type="region of interest" description="Disordered" evidence="12">
    <location>
        <begin position="282"/>
        <end position="301"/>
    </location>
</feature>
<organism evidence="14 15">
    <name type="scientific">Leptobrachium leishanense</name>
    <name type="common">Leishan spiny toad</name>
    <dbReference type="NCBI Taxonomy" id="445787"/>
    <lineage>
        <taxon>Eukaryota</taxon>
        <taxon>Metazoa</taxon>
        <taxon>Chordata</taxon>
        <taxon>Craniata</taxon>
        <taxon>Vertebrata</taxon>
        <taxon>Euteleostomi</taxon>
        <taxon>Amphibia</taxon>
        <taxon>Batrachia</taxon>
        <taxon>Anura</taxon>
        <taxon>Pelobatoidea</taxon>
        <taxon>Megophryidae</taxon>
        <taxon>Leptobrachium</taxon>
    </lineage>
</organism>
<feature type="region of interest" description="Disordered" evidence="12">
    <location>
        <begin position="253"/>
        <end position="272"/>
    </location>
</feature>
<dbReference type="Gene3D" id="3.30.160.60">
    <property type="entry name" value="Classic Zinc Finger"/>
    <property type="match status" value="3"/>
</dbReference>
<evidence type="ECO:0000256" key="11">
    <source>
        <dbReference type="PROSITE-ProRule" id="PRU00042"/>
    </source>
</evidence>
<feature type="domain" description="C2H2-type" evidence="13">
    <location>
        <begin position="437"/>
        <end position="464"/>
    </location>
</feature>
<feature type="compositionally biased region" description="Basic residues" evidence="12">
    <location>
        <begin position="172"/>
        <end position="188"/>
    </location>
</feature>
<evidence type="ECO:0000256" key="2">
    <source>
        <dbReference type="ARBA" id="ARBA00006991"/>
    </source>
</evidence>
<feature type="region of interest" description="Disordered" evidence="12">
    <location>
        <begin position="211"/>
        <end position="248"/>
    </location>
</feature>
<evidence type="ECO:0000256" key="6">
    <source>
        <dbReference type="ARBA" id="ARBA00022833"/>
    </source>
</evidence>
<dbReference type="FunFam" id="3.30.160.60:FF:000862">
    <property type="entry name" value="zinc finger protein 697"/>
    <property type="match status" value="1"/>
</dbReference>
<keyword evidence="4" id="KW-0677">Repeat</keyword>
<evidence type="ECO:0000256" key="4">
    <source>
        <dbReference type="ARBA" id="ARBA00022737"/>
    </source>
</evidence>
<dbReference type="PROSITE" id="PS50157">
    <property type="entry name" value="ZINC_FINGER_C2H2_2"/>
    <property type="match status" value="4"/>
</dbReference>
<evidence type="ECO:0000313" key="15">
    <source>
        <dbReference type="Proteomes" id="UP000694569"/>
    </source>
</evidence>
<dbReference type="InterPro" id="IPR036236">
    <property type="entry name" value="Znf_C2H2_sf"/>
</dbReference>
<dbReference type="GO" id="GO:0000978">
    <property type="term" value="F:RNA polymerase II cis-regulatory region sequence-specific DNA binding"/>
    <property type="evidence" value="ECO:0007669"/>
    <property type="project" value="TreeGrafter"/>
</dbReference>
<dbReference type="FunFam" id="3.30.160.60:FF:000325">
    <property type="entry name" value="ZFP90 zinc finger protein"/>
    <property type="match status" value="1"/>
</dbReference>
<name>A0A8C5Q021_9ANUR</name>
<dbReference type="Pfam" id="PF00096">
    <property type="entry name" value="zf-C2H2"/>
    <property type="match status" value="3"/>
</dbReference>
<dbReference type="PANTHER" id="PTHR23226">
    <property type="entry name" value="ZINC FINGER AND SCAN DOMAIN-CONTAINING"/>
    <property type="match status" value="1"/>
</dbReference>
<keyword evidence="6" id="KW-0862">Zinc</keyword>
<sequence>MKNTMYLPDYREQVPLLEHLTNCVKLNQDKTQMPERILHLALEIIYLLTGEEGFIVKNPSEHVTHNSSPCVSGETCIHVMGSPKHEEQARNNEKKLPQVSKKDNLLLAGEVPVKYVDDGHMNFHKDVMMEDRQFHSSLDGAKERSTTVRSNTPVSTPNFATEDQSYCIPKKTEKRPKRNRARRRRKRPMAKDSASVDGRVTVCDINAPAEPTQTECTASPITEKAFHKEGDITEILTSTEPTQKEYLPTWGIDEASSSEKEENPSHADTDTSMDYKSTALWEESTSNQGGDSDCDTDTSPGEYTTVQIKEESDSCEDQNDMCTPTEYPLIRTKRESASREEGNLTVSDMYTSTEHTQTGDGFHTKEHELWNHREHTMSRSHSSMNSDQVYDDETDIRYQHSALAADETCKYTEGQDYFTSNLENVAQHAGGNQKNELTCLKCGKQFLKESNLARHYTIHKEIKRYPCSYCTKSFNDRWRFERHERIHTGEKPYPCPMCGKRFTEKSALVVHQRIHTGEKPYSCSMCGKSFSDRSGAIKHLRNHTKK</sequence>
<feature type="domain" description="C2H2-type" evidence="13">
    <location>
        <begin position="493"/>
        <end position="520"/>
    </location>
</feature>
<dbReference type="AlphaFoldDB" id="A0A8C5Q021"/>
<proteinExistence type="inferred from homology"/>